<dbReference type="AlphaFoldDB" id="A0A840Q3G2"/>
<proteinExistence type="predicted"/>
<dbReference type="GO" id="GO:0043041">
    <property type="term" value="P:amino acid activation for nonribosomal peptide biosynthetic process"/>
    <property type="evidence" value="ECO:0007669"/>
    <property type="project" value="TreeGrafter"/>
</dbReference>
<dbReference type="GO" id="GO:0008610">
    <property type="term" value="P:lipid biosynthetic process"/>
    <property type="evidence" value="ECO:0007669"/>
    <property type="project" value="UniProtKB-ARBA"/>
</dbReference>
<dbReference type="Pfam" id="PF00668">
    <property type="entry name" value="Condensation"/>
    <property type="match status" value="1"/>
</dbReference>
<dbReference type="GO" id="GO:0009366">
    <property type="term" value="C:enterobactin synthetase complex"/>
    <property type="evidence" value="ECO:0007669"/>
    <property type="project" value="TreeGrafter"/>
</dbReference>
<dbReference type="GO" id="GO:0031177">
    <property type="term" value="F:phosphopantetheine binding"/>
    <property type="evidence" value="ECO:0007669"/>
    <property type="project" value="TreeGrafter"/>
</dbReference>
<dbReference type="Gene3D" id="3.30.559.10">
    <property type="entry name" value="Chloramphenicol acetyltransferase-like domain"/>
    <property type="match status" value="1"/>
</dbReference>
<dbReference type="InterPro" id="IPR001242">
    <property type="entry name" value="Condensation_dom"/>
</dbReference>
<name>A0A840Q3G2_9PSEU</name>
<dbReference type="EMBL" id="JACHIW010000001">
    <property type="protein sequence ID" value="MBB5154151.1"/>
    <property type="molecule type" value="Genomic_DNA"/>
</dbReference>
<gene>
    <name evidence="2" type="ORF">BJ970_001685</name>
</gene>
<comment type="caution">
    <text evidence="2">The sequence shown here is derived from an EMBL/GenBank/DDBJ whole genome shotgun (WGS) entry which is preliminary data.</text>
</comment>
<dbReference type="InterPro" id="IPR023213">
    <property type="entry name" value="CAT-like_dom_sf"/>
</dbReference>
<dbReference type="PANTHER" id="PTHR45527">
    <property type="entry name" value="NONRIBOSOMAL PEPTIDE SYNTHETASE"/>
    <property type="match status" value="1"/>
</dbReference>
<reference evidence="2 3" key="1">
    <citation type="submission" date="2020-08" db="EMBL/GenBank/DDBJ databases">
        <title>Sequencing the genomes of 1000 actinobacteria strains.</title>
        <authorList>
            <person name="Klenk H.-P."/>
        </authorList>
    </citation>
    <scope>NUCLEOTIDE SEQUENCE [LARGE SCALE GENOMIC DNA]</scope>
    <source>
        <strain evidence="2 3">DSM 45584</strain>
    </source>
</reference>
<dbReference type="Proteomes" id="UP000584374">
    <property type="component" value="Unassembled WGS sequence"/>
</dbReference>
<dbReference type="GO" id="GO:0005829">
    <property type="term" value="C:cytosol"/>
    <property type="evidence" value="ECO:0007669"/>
    <property type="project" value="TreeGrafter"/>
</dbReference>
<evidence type="ECO:0000259" key="1">
    <source>
        <dbReference type="Pfam" id="PF00668"/>
    </source>
</evidence>
<dbReference type="Gene3D" id="3.30.559.30">
    <property type="entry name" value="Nonribosomal peptide synthetase, condensation domain"/>
    <property type="match status" value="1"/>
</dbReference>
<dbReference type="PANTHER" id="PTHR45527:SF1">
    <property type="entry name" value="FATTY ACID SYNTHASE"/>
    <property type="match status" value="1"/>
</dbReference>
<evidence type="ECO:0000313" key="2">
    <source>
        <dbReference type="EMBL" id="MBB5154151.1"/>
    </source>
</evidence>
<dbReference type="RefSeq" id="WP_184725624.1">
    <property type="nucleotide sequence ID" value="NZ_JACHIW010000001.1"/>
</dbReference>
<protein>
    <recommendedName>
        <fullName evidence="1">Condensation domain-containing protein</fullName>
    </recommendedName>
</protein>
<dbReference type="SUPFAM" id="SSF52777">
    <property type="entry name" value="CoA-dependent acyltransferases"/>
    <property type="match status" value="2"/>
</dbReference>
<keyword evidence="3" id="KW-1185">Reference proteome</keyword>
<sequence length="446" mass="48965">MSGGLDRLPLTASQTTVWLAQQADPENPIHAAAECLDIQGPVDLRLLQIAVRRAVADTDAFRVRFEADSEGPWQVIEQLRDWPLPVVDLRGALDPWPEALAQMEADLRRPADLMRTPLFNFAVFVLADDRSLLYVRAHHIVMDGFGFALFLKRVGEIYTAIELGQDCPPSSLGSLRHLIEDDLRYRSSERFTRDREYWLEQLSPLPAVATLAGKSGPVAHSFLRTSGQVPPPLADQLHGLARRARCSLPTVAMATMALYVQRATDAHDVVLEVVVAGRQGSVARAVPGMVTNAPPLRVEVDPGMTTGEFLRHTAARARGLMQHQRYPSAYLVHDLGIADSGLVTEPPAINIMGYTPNLHFGRHPVKVHNLSNGAVEDLTVNVYDRSDGSLRIDFNANPNLYGAEDNATHHREFTSLLHALAETDPEQPVAAVQPSSRSAIFSCADA</sequence>
<dbReference type="GO" id="GO:0009239">
    <property type="term" value="P:enterobactin biosynthetic process"/>
    <property type="evidence" value="ECO:0007669"/>
    <property type="project" value="TreeGrafter"/>
</dbReference>
<accession>A0A840Q3G2</accession>
<dbReference type="GO" id="GO:0047527">
    <property type="term" value="F:2,3-dihydroxybenzoate-serine ligase activity"/>
    <property type="evidence" value="ECO:0007669"/>
    <property type="project" value="TreeGrafter"/>
</dbReference>
<feature type="domain" description="Condensation" evidence="1">
    <location>
        <begin position="7"/>
        <end position="432"/>
    </location>
</feature>
<organism evidence="2 3">
    <name type="scientific">Saccharopolyspora phatthalungensis</name>
    <dbReference type="NCBI Taxonomy" id="664693"/>
    <lineage>
        <taxon>Bacteria</taxon>
        <taxon>Bacillati</taxon>
        <taxon>Actinomycetota</taxon>
        <taxon>Actinomycetes</taxon>
        <taxon>Pseudonocardiales</taxon>
        <taxon>Pseudonocardiaceae</taxon>
        <taxon>Saccharopolyspora</taxon>
    </lineage>
</organism>
<evidence type="ECO:0000313" key="3">
    <source>
        <dbReference type="Proteomes" id="UP000584374"/>
    </source>
</evidence>